<dbReference type="PANTHER" id="PTHR43861:SF1">
    <property type="entry name" value="TRANS-ACONITATE 2-METHYLTRANSFERASE"/>
    <property type="match status" value="1"/>
</dbReference>
<evidence type="ECO:0000259" key="3">
    <source>
        <dbReference type="Pfam" id="PF13649"/>
    </source>
</evidence>
<evidence type="ECO:0000256" key="2">
    <source>
        <dbReference type="ARBA" id="ARBA00022679"/>
    </source>
</evidence>
<evidence type="ECO:0000313" key="5">
    <source>
        <dbReference type="Proteomes" id="UP001259347"/>
    </source>
</evidence>
<dbReference type="EMBL" id="JAVDUM010000001">
    <property type="protein sequence ID" value="MDR6865761.1"/>
    <property type="molecule type" value="Genomic_DNA"/>
</dbReference>
<proteinExistence type="predicted"/>
<dbReference type="Gene3D" id="3.40.50.150">
    <property type="entry name" value="Vaccinia Virus protein VP39"/>
    <property type="match status" value="1"/>
</dbReference>
<keyword evidence="2" id="KW-0808">Transferase</keyword>
<dbReference type="GO" id="GO:0032259">
    <property type="term" value="P:methylation"/>
    <property type="evidence" value="ECO:0007669"/>
    <property type="project" value="UniProtKB-KW"/>
</dbReference>
<keyword evidence="5" id="KW-1185">Reference proteome</keyword>
<dbReference type="SUPFAM" id="SSF53335">
    <property type="entry name" value="S-adenosyl-L-methionine-dependent methyltransferases"/>
    <property type="match status" value="1"/>
</dbReference>
<dbReference type="PANTHER" id="PTHR43861">
    <property type="entry name" value="TRANS-ACONITATE 2-METHYLTRANSFERASE-RELATED"/>
    <property type="match status" value="1"/>
</dbReference>
<reference evidence="4 5" key="1">
    <citation type="submission" date="2023-07" db="EMBL/GenBank/DDBJ databases">
        <title>Sorghum-associated microbial communities from plants grown in Nebraska, USA.</title>
        <authorList>
            <person name="Schachtman D."/>
        </authorList>
    </citation>
    <scope>NUCLEOTIDE SEQUENCE [LARGE SCALE GENOMIC DNA]</scope>
    <source>
        <strain evidence="4 5">2980</strain>
    </source>
</reference>
<name>A0ABU1S834_9MICO</name>
<dbReference type="CDD" id="cd02440">
    <property type="entry name" value="AdoMet_MTases"/>
    <property type="match status" value="1"/>
</dbReference>
<protein>
    <submittedName>
        <fullName evidence="4">SAM-dependent methyltransferase</fullName>
    </submittedName>
</protein>
<dbReference type="InterPro" id="IPR029063">
    <property type="entry name" value="SAM-dependent_MTases_sf"/>
</dbReference>
<accession>A0ABU1S834</accession>
<gene>
    <name evidence="4" type="ORF">J2Y69_000343</name>
</gene>
<organism evidence="4 5">
    <name type="scientific">Microbacterium resistens</name>
    <dbReference type="NCBI Taxonomy" id="156977"/>
    <lineage>
        <taxon>Bacteria</taxon>
        <taxon>Bacillati</taxon>
        <taxon>Actinomycetota</taxon>
        <taxon>Actinomycetes</taxon>
        <taxon>Micrococcales</taxon>
        <taxon>Microbacteriaceae</taxon>
        <taxon>Microbacterium</taxon>
    </lineage>
</organism>
<dbReference type="RefSeq" id="WP_310016868.1">
    <property type="nucleotide sequence ID" value="NZ_JAVDUM010000001.1"/>
</dbReference>
<dbReference type="InterPro" id="IPR041698">
    <property type="entry name" value="Methyltransf_25"/>
</dbReference>
<dbReference type="Proteomes" id="UP001259347">
    <property type="component" value="Unassembled WGS sequence"/>
</dbReference>
<keyword evidence="1 4" id="KW-0489">Methyltransferase</keyword>
<comment type="caution">
    <text evidence="4">The sequence shown here is derived from an EMBL/GenBank/DDBJ whole genome shotgun (WGS) entry which is preliminary data.</text>
</comment>
<dbReference type="Pfam" id="PF13649">
    <property type="entry name" value="Methyltransf_25"/>
    <property type="match status" value="1"/>
</dbReference>
<feature type="domain" description="Methyltransferase" evidence="3">
    <location>
        <begin position="46"/>
        <end position="136"/>
    </location>
</feature>
<sequence>MTFAAVRASYGARADECVAAFGSIDHAADPDRALIEAWALGIEGPVLDVGCGAGQWTHHLADLGVDVEGVDPVPEFIERARAAYPDQRYRLGRAEDLDVVDGALGGVLAWYSLIHTDPARIGDALAEFARGIRPGGGLALGFFTGPEVEPFAHAIVTAYYWPVDLLTSMVESAGFTVVHTETRTDPGVRSHGAIVASRRR</sequence>
<evidence type="ECO:0000256" key="1">
    <source>
        <dbReference type="ARBA" id="ARBA00022603"/>
    </source>
</evidence>
<dbReference type="GO" id="GO:0008168">
    <property type="term" value="F:methyltransferase activity"/>
    <property type="evidence" value="ECO:0007669"/>
    <property type="project" value="UniProtKB-KW"/>
</dbReference>
<evidence type="ECO:0000313" key="4">
    <source>
        <dbReference type="EMBL" id="MDR6865761.1"/>
    </source>
</evidence>